<dbReference type="InterPro" id="IPR001320">
    <property type="entry name" value="Iontro_rcpt_C"/>
</dbReference>
<evidence type="ECO:0000256" key="5">
    <source>
        <dbReference type="ARBA" id="ARBA00022989"/>
    </source>
</evidence>
<keyword evidence="3" id="KW-1003">Cell membrane</keyword>
<gene>
    <name evidence="13" type="primary">IR6</name>
</gene>
<comment type="subcellular location">
    <subcellularLocation>
        <location evidence="1">Cell membrane</location>
        <topology evidence="1">Multi-pass membrane protein</topology>
    </subcellularLocation>
</comment>
<dbReference type="GO" id="GO:0015276">
    <property type="term" value="F:ligand-gated monoatomic ion channel activity"/>
    <property type="evidence" value="ECO:0007669"/>
    <property type="project" value="InterPro"/>
</dbReference>
<feature type="transmembrane region" description="Helical" evidence="9">
    <location>
        <begin position="332"/>
        <end position="351"/>
    </location>
</feature>
<protein>
    <submittedName>
        <fullName evidence="13">Ionotropic receptor</fullName>
    </submittedName>
</protein>
<accession>A0A889XLC7</accession>
<dbReference type="EMBL" id="MT380439">
    <property type="protein sequence ID" value="QRF71029.1"/>
    <property type="molecule type" value="mRNA"/>
</dbReference>
<evidence type="ECO:0000256" key="1">
    <source>
        <dbReference type="ARBA" id="ARBA00004651"/>
    </source>
</evidence>
<evidence type="ECO:0000259" key="12">
    <source>
        <dbReference type="Pfam" id="PF24576"/>
    </source>
</evidence>
<feature type="domain" description="Ionotropic glutamate receptor C-terminal" evidence="11">
    <location>
        <begin position="330"/>
        <end position="599"/>
    </location>
</feature>
<evidence type="ECO:0000313" key="13">
    <source>
        <dbReference type="EMBL" id="QRF71029.1"/>
    </source>
</evidence>
<keyword evidence="8" id="KW-0325">Glycoprotein</keyword>
<evidence type="ECO:0000256" key="2">
    <source>
        <dbReference type="ARBA" id="ARBA00008685"/>
    </source>
</evidence>
<dbReference type="InterPro" id="IPR052192">
    <property type="entry name" value="Insect_Ionotropic_Sensory_Rcpt"/>
</dbReference>
<feature type="domain" description="Ionotropic receptor 75a N-terminal" evidence="12">
    <location>
        <begin position="76"/>
        <end position="203"/>
    </location>
</feature>
<dbReference type="Pfam" id="PF00060">
    <property type="entry name" value="Lig_chan"/>
    <property type="match status" value="1"/>
</dbReference>
<dbReference type="GO" id="GO:0005886">
    <property type="term" value="C:plasma membrane"/>
    <property type="evidence" value="ECO:0007669"/>
    <property type="project" value="UniProtKB-SubCell"/>
</dbReference>
<dbReference type="InterPro" id="IPR057074">
    <property type="entry name" value="IR75A_N"/>
</dbReference>
<name>A0A889XLC7_9NEOP</name>
<organism evidence="13">
    <name type="scientific">Semiothisa cinerearia</name>
    <dbReference type="NCBI Taxonomy" id="2249628"/>
    <lineage>
        <taxon>Eukaryota</taxon>
        <taxon>Metazoa</taxon>
        <taxon>Ecdysozoa</taxon>
        <taxon>Arthropoda</taxon>
        <taxon>Hexapoda</taxon>
        <taxon>Insecta</taxon>
        <taxon>Pterygota</taxon>
        <taxon>Neoptera</taxon>
        <taxon>Endopterygota</taxon>
        <taxon>Lepidoptera</taxon>
        <taxon>Glossata</taxon>
        <taxon>Ditrysia</taxon>
        <taxon>Geometroidea</taxon>
        <taxon>Geometridae</taxon>
        <taxon>Ennominae</taxon>
        <taxon>Semiothisa</taxon>
    </lineage>
</organism>
<keyword evidence="4 9" id="KW-0812">Transmembrane</keyword>
<feature type="transmembrane region" description="Helical" evidence="9">
    <location>
        <begin position="589"/>
        <end position="614"/>
    </location>
</feature>
<proteinExistence type="evidence at transcript level"/>
<evidence type="ECO:0000256" key="10">
    <source>
        <dbReference type="SAM" id="SignalP"/>
    </source>
</evidence>
<keyword evidence="7 13" id="KW-0675">Receptor</keyword>
<dbReference type="PANTHER" id="PTHR42643:SF33">
    <property type="entry name" value="GLUTAMATE RECEPTOR 2-LIKE PROTEIN"/>
    <property type="match status" value="1"/>
</dbReference>
<dbReference type="Gene3D" id="1.10.287.70">
    <property type="match status" value="1"/>
</dbReference>
<dbReference type="AlphaFoldDB" id="A0A889XLC7"/>
<feature type="chain" id="PRO_5032273754" evidence="10">
    <location>
        <begin position="20"/>
        <end position="638"/>
    </location>
</feature>
<evidence type="ECO:0000256" key="6">
    <source>
        <dbReference type="ARBA" id="ARBA00023136"/>
    </source>
</evidence>
<evidence type="ECO:0000256" key="8">
    <source>
        <dbReference type="ARBA" id="ARBA00023180"/>
    </source>
</evidence>
<feature type="signal peptide" evidence="10">
    <location>
        <begin position="1"/>
        <end position="19"/>
    </location>
</feature>
<comment type="similarity">
    <text evidence="2">Belongs to the glutamate-gated ion channel (TC 1.A.10.1) family.</text>
</comment>
<dbReference type="SUPFAM" id="SSF53850">
    <property type="entry name" value="Periplasmic binding protein-like II"/>
    <property type="match status" value="1"/>
</dbReference>
<dbReference type="GO" id="GO:0050906">
    <property type="term" value="P:detection of stimulus involved in sensory perception"/>
    <property type="evidence" value="ECO:0007669"/>
    <property type="project" value="UniProtKB-ARBA"/>
</dbReference>
<dbReference type="PANTHER" id="PTHR42643">
    <property type="entry name" value="IONOTROPIC RECEPTOR 20A-RELATED"/>
    <property type="match status" value="1"/>
</dbReference>
<feature type="transmembrane region" description="Helical" evidence="9">
    <location>
        <begin position="399"/>
        <end position="423"/>
    </location>
</feature>
<evidence type="ECO:0000259" key="11">
    <source>
        <dbReference type="Pfam" id="PF00060"/>
    </source>
</evidence>
<evidence type="ECO:0000256" key="3">
    <source>
        <dbReference type="ARBA" id="ARBA00022475"/>
    </source>
</evidence>
<keyword evidence="6 9" id="KW-0472">Membrane</keyword>
<dbReference type="Pfam" id="PF24576">
    <property type="entry name" value="IR75A_N"/>
    <property type="match status" value="1"/>
</dbReference>
<evidence type="ECO:0000256" key="7">
    <source>
        <dbReference type="ARBA" id="ARBA00023170"/>
    </source>
</evidence>
<keyword evidence="5 9" id="KW-1133">Transmembrane helix</keyword>
<evidence type="ECO:0000256" key="4">
    <source>
        <dbReference type="ARBA" id="ARBA00022692"/>
    </source>
</evidence>
<sequence length="638" mass="72428">MNVLKVLSVLILSLKPALCFRNDIRVQILTMVDVIRSYERPSAILANVCYDISDIKILAKELMQVNGAKTFQLVENFSSIEKFKGDGMVILLDLDCLNSGKILEDASQNGKFQNPYRWLLFSSELEWEAIMKSFENLSILIDSDVTVAYNMKSNGTILQKVYRIDSNSKIIPEKFATWSVEDGLSIETEAKRPILMRRTNLQGKKIGISLVTIDNTTTKTDIFILKDLVKDNLAKSSFHNVLPLYAFLNASSEIMFSNTWGYYINNTWNGMIGQISRGEADLCGTVTFMSERRSTVISYLTQPIKIQAKFIFREPPLSLQNNLFYLPFRTTVWISCGALMVLIFVVIYVNAKWEAMKLKVDNNDPSILKPDVSDVAILVVGAVVQQSSYSVLQGSRGRLVIFLLFLICLFLYTAYSANIVALLQSSSDQIRTLSDLLESKLELGVEDQPYTRHYFTTATEPVRKAIYESKVARTGYKPNFMPVEEGVKKLQNLDAPFAFHMNTGLGYRLIEENFLDHEKCGLREIQYVQSGVPWLCCRKQSPFKELYKIGLARILEHGISDRVNRLIYTRKPSCNSRSGSFGSVNMTDFHPVLLCLLYGIITSLLLLVIEILVYKRNNENKMQQKNDVDDRASEASLH</sequence>
<dbReference type="Gene3D" id="3.40.190.10">
    <property type="entry name" value="Periplasmic binding protein-like II"/>
    <property type="match status" value="1"/>
</dbReference>
<reference evidence="13" key="1">
    <citation type="journal article" name="PLoS ONE">
        <title>Identification of chemosensory genes from the antennal transcriptome of Semiothisa cinerearia.</title>
        <authorList>
            <person name="Liu P."/>
            <person name="Zhang X."/>
            <person name="Meng R."/>
            <person name="Liu C."/>
            <person name="Li M."/>
            <person name="Zhang T."/>
        </authorList>
    </citation>
    <scope>NUCLEOTIDE SEQUENCE</scope>
</reference>
<evidence type="ECO:0000256" key="9">
    <source>
        <dbReference type="SAM" id="Phobius"/>
    </source>
</evidence>
<keyword evidence="10" id="KW-0732">Signal</keyword>